<dbReference type="AlphaFoldDB" id="A0AAN0KGH7"/>
<dbReference type="Gene3D" id="2.30.110.10">
    <property type="entry name" value="Electron Transport, Fmn-binding Protein, Chain A"/>
    <property type="match status" value="1"/>
</dbReference>
<organism evidence="1 2">
    <name type="scientific">Brooklawnia propionicigenes</name>
    <dbReference type="NCBI Taxonomy" id="3041175"/>
    <lineage>
        <taxon>Bacteria</taxon>
        <taxon>Bacillati</taxon>
        <taxon>Actinomycetota</taxon>
        <taxon>Actinomycetes</taxon>
        <taxon>Propionibacteriales</taxon>
        <taxon>Propionibacteriaceae</taxon>
        <taxon>Brooklawnia</taxon>
    </lineage>
</organism>
<dbReference type="InterPro" id="IPR012349">
    <property type="entry name" value="Split_barrel_FMN-bd"/>
</dbReference>
<protein>
    <submittedName>
        <fullName evidence="1">Pyridoxamine 5'-phosphate oxidase family protein</fullName>
    </submittedName>
</protein>
<keyword evidence="2" id="KW-1185">Reference proteome</keyword>
<dbReference type="Pfam" id="PF12900">
    <property type="entry name" value="Pyridox_ox_2"/>
    <property type="match status" value="1"/>
</dbReference>
<accession>A0AAN0KGH7</accession>
<dbReference type="Proteomes" id="UP001431656">
    <property type="component" value="Chromosome"/>
</dbReference>
<dbReference type="KEGG" id="broo:brsh051_04060"/>
<dbReference type="SUPFAM" id="SSF50475">
    <property type="entry name" value="FMN-binding split barrel"/>
    <property type="match status" value="1"/>
</dbReference>
<dbReference type="InterPro" id="IPR024747">
    <property type="entry name" value="Pyridox_Oxase-rel"/>
</dbReference>
<reference evidence="1" key="1">
    <citation type="journal article" date="2024" name="Int. J. Syst. Evol. Microbiol.">
        <title>Brooklawnia propionicigenes sp. nov., a facultatively anaerobic, propionate-producing bacterium isolated from a methanogenic reactor treating waste from cattle farms.</title>
        <authorList>
            <person name="Akita Y."/>
            <person name="Ueki A."/>
            <person name="Tonouchi A."/>
            <person name="Sugawara Y."/>
            <person name="Honma S."/>
            <person name="Kaku N."/>
            <person name="Ueki K."/>
        </authorList>
    </citation>
    <scope>NUCLEOTIDE SEQUENCE</scope>
    <source>
        <strain evidence="1">SH051</strain>
    </source>
</reference>
<evidence type="ECO:0000313" key="2">
    <source>
        <dbReference type="Proteomes" id="UP001431656"/>
    </source>
</evidence>
<gene>
    <name evidence="1" type="ORF">brsh051_04060</name>
</gene>
<name>A0AAN0KGH7_9ACTN</name>
<dbReference type="RefSeq" id="WP_286267093.1">
    <property type="nucleotide sequence ID" value="NZ_AP028056.1"/>
</dbReference>
<dbReference type="EMBL" id="AP028056">
    <property type="protein sequence ID" value="BEH01125.1"/>
    <property type="molecule type" value="Genomic_DNA"/>
</dbReference>
<evidence type="ECO:0000313" key="1">
    <source>
        <dbReference type="EMBL" id="BEH01125.1"/>
    </source>
</evidence>
<sequence length="141" mass="15593">MSDNNSPVTIIPEESCWGYLASQEVGRLGVSSHDVPEIFPINYYVDGESVIFRSAEGSKMDLLALNKNVVFEVDGWTDEGGWSVMVKGIAERITDEDELARARKAPLLPWIPTVKTIFVRVTPTIGISGRHFVFGPEPKQA</sequence>
<proteinExistence type="predicted"/>